<dbReference type="InterPro" id="IPR002121">
    <property type="entry name" value="HRDC_dom"/>
</dbReference>
<feature type="region of interest" description="Disordered" evidence="4">
    <location>
        <begin position="1095"/>
        <end position="1150"/>
    </location>
</feature>
<evidence type="ECO:0000313" key="6">
    <source>
        <dbReference type="EMBL" id="KAJ3426347.1"/>
    </source>
</evidence>
<dbReference type="Proteomes" id="UP001146793">
    <property type="component" value="Unassembled WGS sequence"/>
</dbReference>
<dbReference type="GO" id="GO:0071040">
    <property type="term" value="P:nuclear polyadenylation-dependent antisense transcript catabolic process"/>
    <property type="evidence" value="ECO:0007669"/>
    <property type="project" value="TreeGrafter"/>
</dbReference>
<feature type="compositionally biased region" description="Basic residues" evidence="4">
    <location>
        <begin position="969"/>
        <end position="982"/>
    </location>
</feature>
<dbReference type="GO" id="GO:0071035">
    <property type="term" value="P:nuclear polyadenylation-dependent rRNA catabolic process"/>
    <property type="evidence" value="ECO:0007669"/>
    <property type="project" value="TreeGrafter"/>
</dbReference>
<dbReference type="GO" id="GO:0003727">
    <property type="term" value="F:single-stranded RNA binding"/>
    <property type="evidence" value="ECO:0007669"/>
    <property type="project" value="TreeGrafter"/>
</dbReference>
<feature type="compositionally biased region" description="Low complexity" evidence="4">
    <location>
        <begin position="1039"/>
        <end position="1048"/>
    </location>
</feature>
<feature type="compositionally biased region" description="Low complexity" evidence="4">
    <location>
        <begin position="1266"/>
        <end position="1277"/>
    </location>
</feature>
<dbReference type="PANTHER" id="PTHR12124">
    <property type="entry name" value="POLYMYOSITIS/SCLERODERMA AUTOANTIGEN-RELATED"/>
    <property type="match status" value="1"/>
</dbReference>
<dbReference type="GO" id="GO:0005730">
    <property type="term" value="C:nucleolus"/>
    <property type="evidence" value="ECO:0007669"/>
    <property type="project" value="TreeGrafter"/>
</dbReference>
<feature type="region of interest" description="Disordered" evidence="4">
    <location>
        <begin position="1232"/>
        <end position="1277"/>
    </location>
</feature>
<feature type="domain" description="HRDC" evidence="5">
    <location>
        <begin position="719"/>
        <end position="801"/>
    </location>
</feature>
<feature type="compositionally biased region" description="Basic residues" evidence="4">
    <location>
        <begin position="1256"/>
        <end position="1265"/>
    </location>
</feature>
<comment type="subcellular location">
    <subcellularLocation>
        <location evidence="1">Nucleus</location>
    </subcellularLocation>
</comment>
<feature type="compositionally biased region" description="Basic and acidic residues" evidence="4">
    <location>
        <begin position="178"/>
        <end position="201"/>
    </location>
</feature>
<feature type="region of interest" description="Disordered" evidence="4">
    <location>
        <begin position="965"/>
        <end position="993"/>
    </location>
</feature>
<feature type="compositionally biased region" description="Basic residues" evidence="4">
    <location>
        <begin position="1170"/>
        <end position="1180"/>
    </location>
</feature>
<protein>
    <submittedName>
        <fullName evidence="6">Exosome component</fullName>
    </submittedName>
</protein>
<gene>
    <name evidence="6" type="ORF">M0812_28801</name>
</gene>
<feature type="compositionally biased region" description="Low complexity" evidence="4">
    <location>
        <begin position="86"/>
        <end position="117"/>
    </location>
</feature>
<keyword evidence="3" id="KW-0175">Coiled coil</keyword>
<feature type="coiled-coil region" evidence="3">
    <location>
        <begin position="513"/>
        <end position="540"/>
    </location>
</feature>
<feature type="region of interest" description="Disordered" evidence="4">
    <location>
        <begin position="239"/>
        <end position="271"/>
    </location>
</feature>
<feature type="compositionally biased region" description="Low complexity" evidence="4">
    <location>
        <begin position="1232"/>
        <end position="1245"/>
    </location>
</feature>
<accession>A0AAV7YEM3</accession>
<dbReference type="GO" id="GO:0071044">
    <property type="term" value="P:histone mRNA catabolic process"/>
    <property type="evidence" value="ECO:0007669"/>
    <property type="project" value="TreeGrafter"/>
</dbReference>
<dbReference type="GO" id="GO:0071038">
    <property type="term" value="P:TRAMP-dependent tRNA surveillance pathway"/>
    <property type="evidence" value="ECO:0007669"/>
    <property type="project" value="TreeGrafter"/>
</dbReference>
<dbReference type="PROSITE" id="PS50967">
    <property type="entry name" value="HRDC"/>
    <property type="match status" value="1"/>
</dbReference>
<organism evidence="6 7">
    <name type="scientific">Anaeramoeba flamelloides</name>
    <dbReference type="NCBI Taxonomy" id="1746091"/>
    <lineage>
        <taxon>Eukaryota</taxon>
        <taxon>Metamonada</taxon>
        <taxon>Anaeramoebidae</taxon>
        <taxon>Anaeramoeba</taxon>
    </lineage>
</organism>
<feature type="region of interest" description="Disordered" evidence="4">
    <location>
        <begin position="1029"/>
        <end position="1057"/>
    </location>
</feature>
<feature type="compositionally biased region" description="Basic and acidic residues" evidence="4">
    <location>
        <begin position="208"/>
        <end position="217"/>
    </location>
</feature>
<feature type="region of interest" description="Disordered" evidence="4">
    <location>
        <begin position="819"/>
        <end position="873"/>
    </location>
</feature>
<dbReference type="GO" id="GO:0071037">
    <property type="term" value="P:nuclear polyadenylation-dependent snRNA catabolic process"/>
    <property type="evidence" value="ECO:0007669"/>
    <property type="project" value="TreeGrafter"/>
</dbReference>
<feature type="compositionally biased region" description="Low complexity" evidence="4">
    <location>
        <begin position="245"/>
        <end position="254"/>
    </location>
</feature>
<dbReference type="SUPFAM" id="SSF47819">
    <property type="entry name" value="HRDC-like"/>
    <property type="match status" value="1"/>
</dbReference>
<comment type="caution">
    <text evidence="6">The sequence shown here is derived from an EMBL/GenBank/DDBJ whole genome shotgun (WGS) entry which is preliminary data.</text>
</comment>
<feature type="compositionally biased region" description="Basic residues" evidence="4">
    <location>
        <begin position="118"/>
        <end position="133"/>
    </location>
</feature>
<proteinExistence type="predicted"/>
<evidence type="ECO:0000256" key="4">
    <source>
        <dbReference type="SAM" id="MobiDB-lite"/>
    </source>
</evidence>
<feature type="region of interest" description="Disordered" evidence="4">
    <location>
        <begin position="661"/>
        <end position="699"/>
    </location>
</feature>
<dbReference type="InterPro" id="IPR002562">
    <property type="entry name" value="3'-5'_exonuclease_dom"/>
</dbReference>
<dbReference type="SMART" id="SM00341">
    <property type="entry name" value="HRDC"/>
    <property type="match status" value="1"/>
</dbReference>
<dbReference type="GO" id="GO:0000467">
    <property type="term" value="P:exonucleolytic trimming to generate mature 3'-end of 5.8S rRNA from tricistronic rRNA transcript (SSU-rRNA, 5.8S rRNA, LSU-rRNA)"/>
    <property type="evidence" value="ECO:0007669"/>
    <property type="project" value="InterPro"/>
</dbReference>
<dbReference type="InterPro" id="IPR012337">
    <property type="entry name" value="RNaseH-like_sf"/>
</dbReference>
<evidence type="ECO:0000259" key="5">
    <source>
        <dbReference type="PROSITE" id="PS50967"/>
    </source>
</evidence>
<feature type="compositionally biased region" description="Basic and acidic residues" evidence="4">
    <location>
        <begin position="819"/>
        <end position="851"/>
    </location>
</feature>
<dbReference type="GO" id="GO:0000166">
    <property type="term" value="F:nucleotide binding"/>
    <property type="evidence" value="ECO:0007669"/>
    <property type="project" value="InterPro"/>
</dbReference>
<feature type="region of interest" description="Disordered" evidence="4">
    <location>
        <begin position="84"/>
        <end position="133"/>
    </location>
</feature>
<feature type="compositionally biased region" description="Basic residues" evidence="4">
    <location>
        <begin position="34"/>
        <end position="44"/>
    </location>
</feature>
<evidence type="ECO:0000313" key="7">
    <source>
        <dbReference type="Proteomes" id="UP001146793"/>
    </source>
</evidence>
<name>A0AAV7YEM3_9EUKA</name>
<dbReference type="Gene3D" id="1.10.150.80">
    <property type="entry name" value="HRDC domain"/>
    <property type="match status" value="1"/>
</dbReference>
<feature type="compositionally biased region" description="Basic and acidic residues" evidence="4">
    <location>
        <begin position="859"/>
        <end position="873"/>
    </location>
</feature>
<feature type="region of interest" description="Disordered" evidence="4">
    <location>
        <begin position="170"/>
        <end position="227"/>
    </location>
</feature>
<dbReference type="GO" id="GO:0000175">
    <property type="term" value="F:3'-5'-RNA exonuclease activity"/>
    <property type="evidence" value="ECO:0007669"/>
    <property type="project" value="InterPro"/>
</dbReference>
<reference evidence="6" key="1">
    <citation type="submission" date="2022-08" db="EMBL/GenBank/DDBJ databases">
        <title>Novel sulphate-reducing endosymbionts in the free-living metamonad Anaeramoeba.</title>
        <authorList>
            <person name="Jerlstrom-Hultqvist J."/>
            <person name="Cepicka I."/>
            <person name="Gallot-Lavallee L."/>
            <person name="Salas-Leiva D."/>
            <person name="Curtis B.A."/>
            <person name="Zahonova K."/>
            <person name="Pipaliya S."/>
            <person name="Dacks J."/>
            <person name="Roger A.J."/>
        </authorList>
    </citation>
    <scope>NUCLEOTIDE SEQUENCE</scope>
    <source>
        <strain evidence="6">Busselton2</strain>
    </source>
</reference>
<dbReference type="InterPro" id="IPR010997">
    <property type="entry name" value="HRDC-like_sf"/>
</dbReference>
<dbReference type="InterPro" id="IPR044876">
    <property type="entry name" value="HRDC_dom_sf"/>
</dbReference>
<dbReference type="GO" id="GO:0071051">
    <property type="term" value="P:poly(A)-dependent snoRNA 3'-end processing"/>
    <property type="evidence" value="ECO:0007669"/>
    <property type="project" value="TreeGrafter"/>
</dbReference>
<dbReference type="InterPro" id="IPR045092">
    <property type="entry name" value="Rrp6-like"/>
</dbReference>
<dbReference type="GO" id="GO:0071039">
    <property type="term" value="P:nuclear polyadenylation-dependent CUT catabolic process"/>
    <property type="evidence" value="ECO:0007669"/>
    <property type="project" value="TreeGrafter"/>
</dbReference>
<dbReference type="SUPFAM" id="SSF53098">
    <property type="entry name" value="Ribonuclease H-like"/>
    <property type="match status" value="1"/>
</dbReference>
<dbReference type="InterPro" id="IPR036397">
    <property type="entry name" value="RNaseH_sf"/>
</dbReference>
<dbReference type="GO" id="GO:0000176">
    <property type="term" value="C:nuclear exosome (RNase complex)"/>
    <property type="evidence" value="ECO:0007669"/>
    <property type="project" value="TreeGrafter"/>
</dbReference>
<dbReference type="AlphaFoldDB" id="A0AAV7YEM3"/>
<feature type="region of interest" description="Disordered" evidence="4">
    <location>
        <begin position="24"/>
        <end position="51"/>
    </location>
</feature>
<dbReference type="Gene3D" id="3.30.420.10">
    <property type="entry name" value="Ribonuclease H-like superfamily/Ribonuclease H"/>
    <property type="match status" value="1"/>
</dbReference>
<dbReference type="Pfam" id="PF01612">
    <property type="entry name" value="DNA_pol_A_exo1"/>
    <property type="match status" value="1"/>
</dbReference>
<keyword evidence="2" id="KW-0539">Nucleus</keyword>
<feature type="compositionally biased region" description="Low complexity" evidence="4">
    <location>
        <begin position="1102"/>
        <end position="1150"/>
    </location>
</feature>
<evidence type="ECO:0000256" key="2">
    <source>
        <dbReference type="ARBA" id="ARBA00023242"/>
    </source>
</evidence>
<sequence>MEQSNDLTVKLFSSLLDATKQIEPFFQSNQNQKQKPKQKQKKLNKQTQQKLVHSQKKIKVLLNKGLNWLNPIETLNLNTSHAQDLSQTQIQNKQSSNKNKNNTNSSNQKNTINSNTLNKKKKQKTRKKNLKHSQFRQLKDFSTILKLNNLIFDHVEHLLGKVLCEENVDNQEEENEKENETRNYQEKGKGRGKEKEKEKENVNVNETEMEKKNDKQNRLNKKNIEQGNVVKFVSYPNYDQSSLSQNQNQNQNQNKNKKQKQKNQELDLNDLFKPKKPQLRFQEQIDNSKKPFQPKLKNKPNCKLPLEQSLLKMKKDGTYNPYSYELNSLQFSAKQYHYYPTTKEIFESKNIKSNISLSGKEFKWVDNEEDLKLVSIQLSKVSRFSLQLYQHQFHSYQGLTCLISISTDSTDYIIDSIKLYGKLGVLLNAFTNPKIIKIMYNSQRSLLALQRDFGLYVINLFDINEAIKLFGEKELQGQNVKLSFIMKKFLNFEENSDKKVNKSKQPNEKNEIVDLMLKEFEEEEDEIKEIEKLKKSQLNDQDYDNHSHNKNNNNNDFLKNFEYIDWRIRPIPFKSLRYLRHYSFYLYNVFEFLKSSLSKQAIHQYSQSNKKLPRNTNKIKQKLIKQVFERGKELCLKGYRKPKFYSKNFFKLYNDYSFNKNENNNKNENYNSNNTNNTNNNTNTNTKNNNSNTNDNNNINNNISSIHNFNDGNEYNKFTSLKLYIFSELYNWRDNIARKEDECIYSILSNKTLFLLCKKLPTTEQSLYSLFPKTKIPIFIQKYSKNIIKILLIKFQDNEIQKRFDTLIEKAYLRLNNNKDGKNENKKLNNTIKGKEEQEERVKGKEKEKEKERKKKKEKEREMEKEKEIEKEKGVDDNNINTMRTELQKIFPKIDSSVIFEISDSEASDSNSEDMRGSSPFFIYSQNNSKGYNSNDLLLEENFKMSGKITPPEQFAPKTQKEIYELSKRNRKRNKENKKKRAQTLIPNPSPLDLLKLHVNDNLESQSMANSENEGNNEKEKYSFHINQKRKNQQKKIENNSSNNNNNNARKRKETIGNNIENTMKFMRTIGWVNGDMEQKLFIYKNQNYNYSHSHDHSYNASINRSKNNNQSNNNINNNRNNNQNNNQNNNTNNNSSSSSNNNNNNNMNINSKQLWNSRIETNLNNTNKNKNKKKNRQRNTNKNWNNDDQYNYFNKNYSHRGSKIHKPEPTRNQFTHDFTNTTNNVTRRNENISSRNFSSNSFSRYDGKTWNPRGRNIHSNRGKSNRNNTNNYGFHD</sequence>
<feature type="compositionally biased region" description="Basic and acidic residues" evidence="4">
    <location>
        <begin position="262"/>
        <end position="271"/>
    </location>
</feature>
<dbReference type="PANTHER" id="PTHR12124:SF47">
    <property type="entry name" value="EXOSOME COMPONENT 10"/>
    <property type="match status" value="1"/>
</dbReference>
<dbReference type="Pfam" id="PF00570">
    <property type="entry name" value="HRDC"/>
    <property type="match status" value="1"/>
</dbReference>
<evidence type="ECO:0000256" key="1">
    <source>
        <dbReference type="ARBA" id="ARBA00004123"/>
    </source>
</evidence>
<dbReference type="SMART" id="SM00474">
    <property type="entry name" value="35EXOc"/>
    <property type="match status" value="1"/>
</dbReference>
<evidence type="ECO:0000256" key="3">
    <source>
        <dbReference type="SAM" id="Coils"/>
    </source>
</evidence>
<feature type="region of interest" description="Disordered" evidence="4">
    <location>
        <begin position="1164"/>
        <end position="1196"/>
    </location>
</feature>
<dbReference type="EMBL" id="JANTQA010000070">
    <property type="protein sequence ID" value="KAJ3426347.1"/>
    <property type="molecule type" value="Genomic_DNA"/>
</dbReference>
<feature type="compositionally biased region" description="Low complexity" evidence="4">
    <location>
        <begin position="1181"/>
        <end position="1193"/>
    </location>
</feature>
<dbReference type="GO" id="GO:0071036">
    <property type="term" value="P:nuclear polyadenylation-dependent snoRNA catabolic process"/>
    <property type="evidence" value="ECO:0007669"/>
    <property type="project" value="TreeGrafter"/>
</dbReference>